<accession>A0A7W5FLW4</accession>
<dbReference type="EC" id="7.2.2.8" evidence="3"/>
<evidence type="ECO:0000256" key="15">
    <source>
        <dbReference type="ARBA" id="ARBA00023136"/>
    </source>
</evidence>
<dbReference type="SUPFAM" id="SSF81653">
    <property type="entry name" value="Calcium ATPase, transduction domain A"/>
    <property type="match status" value="1"/>
</dbReference>
<evidence type="ECO:0000256" key="1">
    <source>
        <dbReference type="ARBA" id="ARBA00004127"/>
    </source>
</evidence>
<dbReference type="GO" id="GO:0005524">
    <property type="term" value="F:ATP binding"/>
    <property type="evidence" value="ECO:0007669"/>
    <property type="project" value="UniProtKB-UniRule"/>
</dbReference>
<evidence type="ECO:0000313" key="20">
    <source>
        <dbReference type="Proteomes" id="UP000570361"/>
    </source>
</evidence>
<dbReference type="Gene3D" id="3.30.70.100">
    <property type="match status" value="1"/>
</dbReference>
<dbReference type="PRINTS" id="PR00943">
    <property type="entry name" value="CUATPASE"/>
</dbReference>
<dbReference type="Pfam" id="PF00122">
    <property type="entry name" value="E1-E2_ATPase"/>
    <property type="match status" value="1"/>
</dbReference>
<dbReference type="EMBL" id="JACHXK010000002">
    <property type="protein sequence ID" value="MBB3109483.1"/>
    <property type="molecule type" value="Genomic_DNA"/>
</dbReference>
<dbReference type="InterPro" id="IPR008250">
    <property type="entry name" value="ATPase_P-typ_transduc_dom_A_sf"/>
</dbReference>
<feature type="transmembrane region" description="Helical" evidence="17">
    <location>
        <begin position="680"/>
        <end position="697"/>
    </location>
</feature>
<evidence type="ECO:0000256" key="7">
    <source>
        <dbReference type="ARBA" id="ARBA00022723"/>
    </source>
</evidence>
<dbReference type="InterPro" id="IPR044492">
    <property type="entry name" value="P_typ_ATPase_HD_dom"/>
</dbReference>
<protein>
    <recommendedName>
        <fullName evidence="3">P-type Cu(+) transporter</fullName>
        <ecNumber evidence="3">7.2.2.8</ecNumber>
    </recommendedName>
</protein>
<dbReference type="SUPFAM" id="SSF56784">
    <property type="entry name" value="HAD-like"/>
    <property type="match status" value="1"/>
</dbReference>
<evidence type="ECO:0000256" key="12">
    <source>
        <dbReference type="ARBA" id="ARBA00022989"/>
    </source>
</evidence>
<feature type="transmembrane region" description="Helical" evidence="17">
    <location>
        <begin position="370"/>
        <end position="394"/>
    </location>
</feature>
<dbReference type="InterPro" id="IPR023299">
    <property type="entry name" value="ATPase_P-typ_cyto_dom_N"/>
</dbReference>
<dbReference type="InterPro" id="IPR023298">
    <property type="entry name" value="ATPase_P-typ_TM_dom_sf"/>
</dbReference>
<dbReference type="PROSITE" id="PS50846">
    <property type="entry name" value="HMA_2"/>
    <property type="match status" value="1"/>
</dbReference>
<dbReference type="NCBIfam" id="TIGR01511">
    <property type="entry name" value="ATPase-IB1_Cu"/>
    <property type="match status" value="1"/>
</dbReference>
<evidence type="ECO:0000256" key="17">
    <source>
        <dbReference type="RuleBase" id="RU362081"/>
    </source>
</evidence>
<dbReference type="SFLD" id="SFLDF00027">
    <property type="entry name" value="p-type_atpase"/>
    <property type="match status" value="1"/>
</dbReference>
<keyword evidence="12 17" id="KW-1133">Transmembrane helix</keyword>
<dbReference type="InterPro" id="IPR036412">
    <property type="entry name" value="HAD-like_sf"/>
</dbReference>
<keyword evidence="15 17" id="KW-0472">Membrane</keyword>
<dbReference type="Pfam" id="PF00702">
    <property type="entry name" value="Hydrolase"/>
    <property type="match status" value="1"/>
</dbReference>
<dbReference type="SUPFAM" id="SSF81665">
    <property type="entry name" value="Calcium ATPase, transmembrane domain M"/>
    <property type="match status" value="1"/>
</dbReference>
<gene>
    <name evidence="19" type="ORF">FHS18_001535</name>
</gene>
<evidence type="ECO:0000256" key="10">
    <source>
        <dbReference type="ARBA" id="ARBA00022840"/>
    </source>
</evidence>
<organism evidence="19 20">
    <name type="scientific">Paenibacillus phyllosphaerae</name>
    <dbReference type="NCBI Taxonomy" id="274593"/>
    <lineage>
        <taxon>Bacteria</taxon>
        <taxon>Bacillati</taxon>
        <taxon>Bacillota</taxon>
        <taxon>Bacilli</taxon>
        <taxon>Bacillales</taxon>
        <taxon>Paenibacillaceae</taxon>
        <taxon>Paenibacillus</taxon>
    </lineage>
</organism>
<comment type="catalytic activity">
    <reaction evidence="16">
        <text>Cu(+)(in) + ATP + H2O = Cu(+)(out) + ADP + phosphate + H(+)</text>
        <dbReference type="Rhea" id="RHEA:25792"/>
        <dbReference type="ChEBI" id="CHEBI:15377"/>
        <dbReference type="ChEBI" id="CHEBI:15378"/>
        <dbReference type="ChEBI" id="CHEBI:30616"/>
        <dbReference type="ChEBI" id="CHEBI:43474"/>
        <dbReference type="ChEBI" id="CHEBI:49552"/>
        <dbReference type="ChEBI" id="CHEBI:456216"/>
        <dbReference type="EC" id="7.2.2.8"/>
    </reaction>
</comment>
<dbReference type="GO" id="GO:0005507">
    <property type="term" value="F:copper ion binding"/>
    <property type="evidence" value="ECO:0007669"/>
    <property type="project" value="TreeGrafter"/>
</dbReference>
<dbReference type="Proteomes" id="UP000570361">
    <property type="component" value="Unassembled WGS sequence"/>
</dbReference>
<dbReference type="Gene3D" id="3.40.50.1000">
    <property type="entry name" value="HAD superfamily/HAD-like"/>
    <property type="match status" value="1"/>
</dbReference>
<feature type="domain" description="HMA" evidence="18">
    <location>
        <begin position="8"/>
        <end position="74"/>
    </location>
</feature>
<dbReference type="InterPro" id="IPR059000">
    <property type="entry name" value="ATPase_P-type_domA"/>
</dbReference>
<feature type="transmembrane region" description="Helical" evidence="17">
    <location>
        <begin position="184"/>
        <end position="202"/>
    </location>
</feature>
<comment type="similarity">
    <text evidence="2 17">Belongs to the cation transport ATPase (P-type) (TC 3.A.3) family. Type IB subfamily.</text>
</comment>
<sequence length="733" mass="78147">MTERPDRAVLDMTIQGMSCTACAARIEKGLGRMKGVEAVSVHYAGKSGSVRYYASLVSPEQIMDRVHDLGFRAALYGSQQGESDEQGKLLLRLVLSILLSLPLLLGMLHHYEWLSGIPLPGFIQEPLLQFVLAAIVQFGIGMPFYFNAYYALRERTANMDVLVAFGTTAAFAYSYYAMLAGLPLYFETSAVVITAVLLGKWLEASISDQALRAATGFERLQVMEAVVLRSGAAVTVRVEELRTGDTLITKAGSRIAADGAVVRGHAFVDESFLTGESMPVSKEPGDPIFAGTMVSGGELVSRIQATGSATMLSRIAALTRQSQSSKSSIGRKVDALAGIFVPLMMLLAIVTLLIWLLILRPGDLSTAAVHALAVVLAACPCALGLAAPISLVLASGRMARRGIVLKEAGVLERLAALDTVVLDKTGTLTEGKPQLKQIAVASGRSKLALLRIAAAAEAASAHPFALALKEEAGKKGLVLPQAEQFQAVYGRGIRARVEGRLIAIGNRRFAEEEGHAISPEMIRFAETAESAGESVLYQFADGICEGAYAFYDPVKRSSIEAVKQLQQSGVEVWLATGDHPAAAHAAAAEAGIRHIHASMLPEDKKALIEQLRQRHRRVAMAGDGWNDAPALAAADVGMAMGDGTEAALAAGHMTLIRARLTGIPDAIRISRLALRNIRQNLAFAFVYNAIVIPFAAFGGLEPWMAGTAMAFSSVSVVGNALRLKKQMERVVQT</sequence>
<dbReference type="NCBIfam" id="TIGR01494">
    <property type="entry name" value="ATPase_P-type"/>
    <property type="match status" value="1"/>
</dbReference>
<feature type="transmembrane region" description="Helical" evidence="17">
    <location>
        <begin position="89"/>
        <end position="108"/>
    </location>
</feature>
<evidence type="ECO:0000256" key="2">
    <source>
        <dbReference type="ARBA" id="ARBA00006024"/>
    </source>
</evidence>
<dbReference type="PANTHER" id="PTHR43520:SF8">
    <property type="entry name" value="P-TYPE CU(+) TRANSPORTER"/>
    <property type="match status" value="1"/>
</dbReference>
<dbReference type="NCBIfam" id="TIGR01512">
    <property type="entry name" value="ATPase-IB2_Cd"/>
    <property type="match status" value="1"/>
</dbReference>
<feature type="transmembrane region" description="Helical" evidence="17">
    <location>
        <begin position="335"/>
        <end position="358"/>
    </location>
</feature>
<evidence type="ECO:0000256" key="14">
    <source>
        <dbReference type="ARBA" id="ARBA00023065"/>
    </source>
</evidence>
<dbReference type="RefSeq" id="WP_183598554.1">
    <property type="nucleotide sequence ID" value="NZ_JACHXK010000002.1"/>
</dbReference>
<keyword evidence="13" id="KW-0186">Copper</keyword>
<dbReference type="GO" id="GO:0012505">
    <property type="term" value="C:endomembrane system"/>
    <property type="evidence" value="ECO:0007669"/>
    <property type="project" value="UniProtKB-SubCell"/>
</dbReference>
<keyword evidence="6 17" id="KW-0812">Transmembrane</keyword>
<dbReference type="PROSITE" id="PS00154">
    <property type="entry name" value="ATPASE_E1_E2"/>
    <property type="match status" value="1"/>
</dbReference>
<keyword evidence="8 17" id="KW-0547">Nucleotide-binding</keyword>
<dbReference type="Gene3D" id="2.70.150.10">
    <property type="entry name" value="Calcium-transporting ATPase, cytoplasmic transduction domain A"/>
    <property type="match status" value="1"/>
</dbReference>
<evidence type="ECO:0000256" key="3">
    <source>
        <dbReference type="ARBA" id="ARBA00012517"/>
    </source>
</evidence>
<name>A0A7W5FLW4_9BACL</name>
<dbReference type="GO" id="GO:0005886">
    <property type="term" value="C:plasma membrane"/>
    <property type="evidence" value="ECO:0007669"/>
    <property type="project" value="UniProtKB-SubCell"/>
</dbReference>
<keyword evidence="4" id="KW-0813">Transport</keyword>
<dbReference type="SFLD" id="SFLDG00002">
    <property type="entry name" value="C1.7:_P-type_atpase_like"/>
    <property type="match status" value="1"/>
</dbReference>
<evidence type="ECO:0000256" key="8">
    <source>
        <dbReference type="ARBA" id="ARBA00022741"/>
    </source>
</evidence>
<dbReference type="PROSITE" id="PS01047">
    <property type="entry name" value="HMA_1"/>
    <property type="match status" value="1"/>
</dbReference>
<evidence type="ECO:0000313" key="19">
    <source>
        <dbReference type="EMBL" id="MBB3109483.1"/>
    </source>
</evidence>
<dbReference type="InterPro" id="IPR027256">
    <property type="entry name" value="P-typ_ATPase_IB"/>
</dbReference>
<keyword evidence="20" id="KW-1185">Reference proteome</keyword>
<dbReference type="Gene3D" id="3.40.1110.10">
    <property type="entry name" value="Calcium-transporting ATPase, cytoplasmic domain N"/>
    <property type="match status" value="1"/>
</dbReference>
<keyword evidence="7 17" id="KW-0479">Metal-binding</keyword>
<dbReference type="GO" id="GO:0055070">
    <property type="term" value="P:copper ion homeostasis"/>
    <property type="evidence" value="ECO:0007669"/>
    <property type="project" value="TreeGrafter"/>
</dbReference>
<dbReference type="CDD" id="cd00371">
    <property type="entry name" value="HMA"/>
    <property type="match status" value="1"/>
</dbReference>
<dbReference type="InterPro" id="IPR018303">
    <property type="entry name" value="ATPase_P-typ_P_site"/>
</dbReference>
<evidence type="ECO:0000256" key="13">
    <source>
        <dbReference type="ARBA" id="ARBA00023008"/>
    </source>
</evidence>
<evidence type="ECO:0000256" key="4">
    <source>
        <dbReference type="ARBA" id="ARBA00022448"/>
    </source>
</evidence>
<dbReference type="GO" id="GO:0043682">
    <property type="term" value="F:P-type divalent copper transporter activity"/>
    <property type="evidence" value="ECO:0007669"/>
    <property type="project" value="TreeGrafter"/>
</dbReference>
<comment type="caution">
    <text evidence="19">The sequence shown here is derived from an EMBL/GenBank/DDBJ whole genome shotgun (WGS) entry which is preliminary data.</text>
</comment>
<keyword evidence="5" id="KW-0597">Phosphoprotein</keyword>
<dbReference type="PRINTS" id="PR00119">
    <property type="entry name" value="CATATPASE"/>
</dbReference>
<evidence type="ECO:0000259" key="18">
    <source>
        <dbReference type="PROSITE" id="PS50846"/>
    </source>
</evidence>
<feature type="transmembrane region" description="Helical" evidence="17">
    <location>
        <begin position="703"/>
        <end position="721"/>
    </location>
</feature>
<dbReference type="SFLD" id="SFLDS00003">
    <property type="entry name" value="Haloacid_Dehalogenase"/>
    <property type="match status" value="1"/>
</dbReference>
<evidence type="ECO:0000256" key="6">
    <source>
        <dbReference type="ARBA" id="ARBA00022692"/>
    </source>
</evidence>
<dbReference type="SUPFAM" id="SSF55008">
    <property type="entry name" value="HMA, heavy metal-associated domain"/>
    <property type="match status" value="1"/>
</dbReference>
<evidence type="ECO:0000256" key="16">
    <source>
        <dbReference type="ARBA" id="ARBA00049289"/>
    </source>
</evidence>
<keyword evidence="9" id="KW-0187">Copper transport</keyword>
<feature type="transmembrane region" description="Helical" evidence="17">
    <location>
        <begin position="161"/>
        <end position="178"/>
    </location>
</feature>
<dbReference type="FunFam" id="3.30.70.100:FF:000001">
    <property type="entry name" value="ATPase copper transporting beta"/>
    <property type="match status" value="1"/>
</dbReference>
<reference evidence="19 20" key="1">
    <citation type="submission" date="2020-08" db="EMBL/GenBank/DDBJ databases">
        <title>Genomic Encyclopedia of Type Strains, Phase III (KMG-III): the genomes of soil and plant-associated and newly described type strains.</title>
        <authorList>
            <person name="Whitman W."/>
        </authorList>
    </citation>
    <scope>NUCLEOTIDE SEQUENCE [LARGE SCALE GENOMIC DNA]</scope>
    <source>
        <strain evidence="19 20">CECT 5862</strain>
    </source>
</reference>
<keyword evidence="14" id="KW-0406">Ion transport</keyword>
<dbReference type="GO" id="GO:0140581">
    <property type="term" value="F:P-type monovalent copper transporter activity"/>
    <property type="evidence" value="ECO:0007669"/>
    <property type="project" value="UniProtKB-EC"/>
</dbReference>
<dbReference type="PANTHER" id="PTHR43520">
    <property type="entry name" value="ATP7, ISOFORM B"/>
    <property type="match status" value="1"/>
</dbReference>
<keyword evidence="10 17" id="KW-0067">ATP-binding</keyword>
<evidence type="ECO:0000256" key="9">
    <source>
        <dbReference type="ARBA" id="ARBA00022796"/>
    </source>
</evidence>
<feature type="transmembrane region" description="Helical" evidence="17">
    <location>
        <begin position="128"/>
        <end position="149"/>
    </location>
</feature>
<evidence type="ECO:0000256" key="11">
    <source>
        <dbReference type="ARBA" id="ARBA00022967"/>
    </source>
</evidence>
<keyword evidence="17" id="KW-1003">Cell membrane</keyword>
<dbReference type="Pfam" id="PF00403">
    <property type="entry name" value="HMA"/>
    <property type="match status" value="1"/>
</dbReference>
<evidence type="ECO:0000256" key="5">
    <source>
        <dbReference type="ARBA" id="ARBA00022553"/>
    </source>
</evidence>
<dbReference type="InterPro" id="IPR036163">
    <property type="entry name" value="HMA_dom_sf"/>
</dbReference>
<proteinExistence type="inferred from homology"/>
<dbReference type="InterPro" id="IPR006121">
    <property type="entry name" value="HMA_dom"/>
</dbReference>
<dbReference type="InterPro" id="IPR023214">
    <property type="entry name" value="HAD_sf"/>
</dbReference>
<dbReference type="InterPro" id="IPR017969">
    <property type="entry name" value="Heavy-metal-associated_CS"/>
</dbReference>
<dbReference type="InterPro" id="IPR001757">
    <property type="entry name" value="P_typ_ATPase"/>
</dbReference>
<dbReference type="NCBIfam" id="TIGR01525">
    <property type="entry name" value="ATPase-IB_hvy"/>
    <property type="match status" value="1"/>
</dbReference>
<dbReference type="GO" id="GO:0016887">
    <property type="term" value="F:ATP hydrolysis activity"/>
    <property type="evidence" value="ECO:0007669"/>
    <property type="project" value="InterPro"/>
</dbReference>
<comment type="subcellular location">
    <subcellularLocation>
        <location evidence="17">Cell membrane</location>
    </subcellularLocation>
    <subcellularLocation>
        <location evidence="1">Endomembrane system</location>
        <topology evidence="1">Multi-pass membrane protein</topology>
    </subcellularLocation>
</comment>
<keyword evidence="11" id="KW-1278">Translocase</keyword>
<dbReference type="AlphaFoldDB" id="A0A7W5FLW4"/>